<dbReference type="SUPFAM" id="SSF48179">
    <property type="entry name" value="6-phosphogluconate dehydrogenase C-terminal domain-like"/>
    <property type="match status" value="1"/>
</dbReference>
<evidence type="ECO:0000313" key="10">
    <source>
        <dbReference type="EMBL" id="KAF4666754.1"/>
    </source>
</evidence>
<evidence type="ECO:0000256" key="3">
    <source>
        <dbReference type="ARBA" id="ARBA00023027"/>
    </source>
</evidence>
<dbReference type="GO" id="GO:0042803">
    <property type="term" value="F:protein homodimerization activity"/>
    <property type="evidence" value="ECO:0007669"/>
    <property type="project" value="InterPro"/>
</dbReference>
<dbReference type="InterPro" id="IPR006168">
    <property type="entry name" value="G3P_DH_NAD-dep"/>
</dbReference>
<evidence type="ECO:0000259" key="9">
    <source>
        <dbReference type="Pfam" id="PF07479"/>
    </source>
</evidence>
<dbReference type="GO" id="GO:0046168">
    <property type="term" value="P:glycerol-3-phosphate catabolic process"/>
    <property type="evidence" value="ECO:0007669"/>
    <property type="project" value="UniProtKB-UniRule"/>
</dbReference>
<dbReference type="SUPFAM" id="SSF51735">
    <property type="entry name" value="NAD(P)-binding Rossmann-fold domains"/>
    <property type="match status" value="1"/>
</dbReference>
<dbReference type="PANTHER" id="PTHR11728:SF8">
    <property type="entry name" value="GLYCEROL-3-PHOSPHATE DEHYDROGENASE [NAD(+)]-RELATED"/>
    <property type="match status" value="1"/>
</dbReference>
<accession>A0A7J6M5I0</accession>
<dbReference type="AlphaFoldDB" id="A0A7J6M5I0"/>
<dbReference type="InterPro" id="IPR036291">
    <property type="entry name" value="NAD(P)-bd_dom_sf"/>
</dbReference>
<dbReference type="Proteomes" id="UP000572268">
    <property type="component" value="Unassembled WGS sequence"/>
</dbReference>
<name>A0A7J6M5I0_PEROL</name>
<dbReference type="GO" id="GO:0141152">
    <property type="term" value="F:glycerol-3-phosphate dehydrogenase (NAD+) activity"/>
    <property type="evidence" value="ECO:0007669"/>
    <property type="project" value="UniProtKB-UniRule"/>
</dbReference>
<dbReference type="Pfam" id="PF01210">
    <property type="entry name" value="NAD_Gly3P_dh_N"/>
    <property type="match status" value="1"/>
</dbReference>
<evidence type="ECO:0000256" key="7">
    <source>
        <dbReference type="SAM" id="MobiDB-lite"/>
    </source>
</evidence>
<evidence type="ECO:0000256" key="2">
    <source>
        <dbReference type="ARBA" id="ARBA00023002"/>
    </source>
</evidence>
<keyword evidence="2 5" id="KW-0560">Oxidoreductase</keyword>
<dbReference type="InterPro" id="IPR011128">
    <property type="entry name" value="G3P_DH_NAD-dep_N"/>
</dbReference>
<evidence type="ECO:0000259" key="8">
    <source>
        <dbReference type="Pfam" id="PF01210"/>
    </source>
</evidence>
<evidence type="ECO:0000256" key="6">
    <source>
        <dbReference type="RuleBase" id="RU361243"/>
    </source>
</evidence>
<protein>
    <recommendedName>
        <fullName evidence="6">Glycerol-3-phosphate dehydrogenase [NAD(+)]</fullName>
        <ecNumber evidence="6">1.1.1.8</ecNumber>
    </recommendedName>
</protein>
<comment type="similarity">
    <text evidence="1 5">Belongs to the NAD-dependent glycerol-3-phosphate dehydrogenase family.</text>
</comment>
<feature type="compositionally biased region" description="Basic and acidic residues" evidence="7">
    <location>
        <begin position="60"/>
        <end position="73"/>
    </location>
</feature>
<dbReference type="NCBIfam" id="TIGR03376">
    <property type="entry name" value="glycerol3P_DH"/>
    <property type="match status" value="1"/>
</dbReference>
<feature type="domain" description="Glycerol-3-phosphate dehydrogenase NAD-dependent N-terminal" evidence="8">
    <location>
        <begin position="791"/>
        <end position="972"/>
    </location>
</feature>
<dbReference type="PROSITE" id="PS00957">
    <property type="entry name" value="NAD_G3PDH"/>
    <property type="match status" value="1"/>
</dbReference>
<dbReference type="FunFam" id="1.10.1040.10:FF:000004">
    <property type="entry name" value="Glycerol-3-phosphate dehydrogenase [NAD(+)]"/>
    <property type="match status" value="1"/>
</dbReference>
<proteinExistence type="inferred from homology"/>
<dbReference type="EMBL" id="JABANN010000197">
    <property type="protein sequence ID" value="KAF4666754.1"/>
    <property type="molecule type" value="Genomic_DNA"/>
</dbReference>
<dbReference type="InterPro" id="IPR006109">
    <property type="entry name" value="G3P_DH_NAD-dep_C"/>
</dbReference>
<dbReference type="GO" id="GO:0005829">
    <property type="term" value="C:cytosol"/>
    <property type="evidence" value="ECO:0007669"/>
    <property type="project" value="TreeGrafter"/>
</dbReference>
<dbReference type="Pfam" id="PF07479">
    <property type="entry name" value="NAD_Gly3P_dh_C"/>
    <property type="match status" value="1"/>
</dbReference>
<keyword evidence="3 5" id="KW-0520">NAD</keyword>
<feature type="domain" description="Glycerol-3-phosphate dehydrogenase NAD-dependent C-terminal" evidence="9">
    <location>
        <begin position="992"/>
        <end position="1139"/>
    </location>
</feature>
<evidence type="ECO:0000313" key="11">
    <source>
        <dbReference type="Proteomes" id="UP000572268"/>
    </source>
</evidence>
<comment type="catalytic activity">
    <reaction evidence="4 6">
        <text>sn-glycerol 3-phosphate + NAD(+) = dihydroxyacetone phosphate + NADH + H(+)</text>
        <dbReference type="Rhea" id="RHEA:11092"/>
        <dbReference type="ChEBI" id="CHEBI:15378"/>
        <dbReference type="ChEBI" id="CHEBI:57540"/>
        <dbReference type="ChEBI" id="CHEBI:57597"/>
        <dbReference type="ChEBI" id="CHEBI:57642"/>
        <dbReference type="ChEBI" id="CHEBI:57945"/>
        <dbReference type="EC" id="1.1.1.8"/>
    </reaction>
</comment>
<feature type="region of interest" description="Disordered" evidence="7">
    <location>
        <begin position="19"/>
        <end position="91"/>
    </location>
</feature>
<reference evidence="10 11" key="1">
    <citation type="submission" date="2020-04" db="EMBL/GenBank/DDBJ databases">
        <title>Perkinsus olseni comparative genomics.</title>
        <authorList>
            <person name="Bogema D.R."/>
        </authorList>
    </citation>
    <scope>NUCLEOTIDE SEQUENCE [LARGE SCALE GENOMIC DNA]</scope>
    <source>
        <strain evidence="10">ATCC PRA-31</strain>
    </source>
</reference>
<evidence type="ECO:0000256" key="5">
    <source>
        <dbReference type="RuleBase" id="RU000437"/>
    </source>
</evidence>
<dbReference type="Gene3D" id="1.10.1040.10">
    <property type="entry name" value="N-(1-d-carboxylethyl)-l-norvaline Dehydrogenase, domain 2"/>
    <property type="match status" value="1"/>
</dbReference>
<sequence>MPASNSTVPLRRLFCTSSAAARATLKPPRPTIPPPDMRSTASLGVLQPPRHAHPLGGVPEVRDTAEVTRENYERATSPGVVRDVSREQETDDVEATVERLLARVNSEGDGFTTAQCMTILKELTSTADVAEAATRNMLSDGRLQHLVNRTVSVATAEGSSLEWTDVLDLMEAFVKLRLRAPLRDVTPLCFRFMNIPEDSAVDPKEMERKLHHAGRTLQLLGRGMVYHPEVFDFTCHSVARAKLMDPHTMAVVLYEAGRHGLRTKHYTDVIVPAAAELAPGMSLDDLRLSMRGLMRFVKDWRAFFDVICVKTTRVEDELANMTNETLIMLMRVGKELRGSRQYNEIQKEVAGEISKRLSRREFGSIEQGMVSMYMDKDGRYPPAVYDLAYAIQKDLARQVAESCSDVSVGVRELLSVTDIVDLMDCWASWNLPVEHRLWDSLLNDLALCRLSEIKYSPNISLWSGVTLSCSRVNYYHSTWMAMVCDIGRDPFMLDKISFWQTGQFLAAVSRLNLFDEKLYSNVADVITKDMNLYKDPETLASTLWAMAKSGFVQENFVAAALASANSMINSTNNNMNAWSQILWSLLQQGCHPSTDPQMANIVDFVSKLPVPAHRGHFRRLHQAADVLGEGSPMQKYLTHPLSSATALPPRDNRRNQISNQIAKCLSESSLLPGRAVDTRVIVSPTCSSILDVAIGAESCSSAATPVTGLIVAAGETDHRQMRVVPASPEGSIGYYGGYGMKVEPHADHEFEHILTGQNLMYQRILERRGLRVAIIGEREWARAQQRYPRRVTVIGSGNWGSTVARLVAIRAVQDSENLYDEEVRMWVFDEQVDYHGQQRSLVDIINTHHENVKYLPGIALPANVVAEPDLQEAVKGADILIFVLPHQFLPKILSQMKDFVRDGAIAVSLIKGGFDREILPDGSSKIVLCSDLIAEALPQLKTVAVLMGGNLAIEVAKDQFCEATLGCHDLQAAAILQHLFDSEMFCVNHVRDVQGVEMCGALKNIVAIGAGFCDGLGLGMNSKSAVLRIGLEEMRKIIKFIYPDVPDQTFFESCGVGDLITTCFGGRNRRCAEAFANADGKKSWEAIESELLGGQKLQGTLTLLEIVDVLGDAPIKKEVPLFAAIYRCSFKGESLVEFVKNLNTKQMHPDHAYLVNPYELKDR</sequence>
<dbReference type="GO" id="GO:0005975">
    <property type="term" value="P:carbohydrate metabolic process"/>
    <property type="evidence" value="ECO:0007669"/>
    <property type="project" value="InterPro"/>
</dbReference>
<feature type="compositionally biased region" description="Pro residues" evidence="7">
    <location>
        <begin position="27"/>
        <end position="36"/>
    </location>
</feature>
<dbReference type="EC" id="1.1.1.8" evidence="6"/>
<organism evidence="10 11">
    <name type="scientific">Perkinsus olseni</name>
    <name type="common">Perkinsus atlanticus</name>
    <dbReference type="NCBI Taxonomy" id="32597"/>
    <lineage>
        <taxon>Eukaryota</taxon>
        <taxon>Sar</taxon>
        <taxon>Alveolata</taxon>
        <taxon>Perkinsozoa</taxon>
        <taxon>Perkinsea</taxon>
        <taxon>Perkinsida</taxon>
        <taxon>Perkinsidae</taxon>
        <taxon>Perkinsus</taxon>
    </lineage>
</organism>
<dbReference type="InterPro" id="IPR008927">
    <property type="entry name" value="6-PGluconate_DH-like_C_sf"/>
</dbReference>
<dbReference type="PANTHER" id="PTHR11728">
    <property type="entry name" value="GLYCEROL-3-PHOSPHATE DEHYDROGENASE"/>
    <property type="match status" value="1"/>
</dbReference>
<gene>
    <name evidence="10" type="ORF">FOL46_002859</name>
</gene>
<comment type="caution">
    <text evidence="10">The sequence shown here is derived from an EMBL/GenBank/DDBJ whole genome shotgun (WGS) entry which is preliminary data.</text>
</comment>
<dbReference type="InterPro" id="IPR013328">
    <property type="entry name" value="6PGD_dom2"/>
</dbReference>
<dbReference type="GO" id="GO:0051287">
    <property type="term" value="F:NAD binding"/>
    <property type="evidence" value="ECO:0007669"/>
    <property type="project" value="UniProtKB-UniRule"/>
</dbReference>
<dbReference type="Gene3D" id="3.40.50.720">
    <property type="entry name" value="NAD(P)-binding Rossmann-like Domain"/>
    <property type="match status" value="1"/>
</dbReference>
<evidence type="ECO:0000256" key="1">
    <source>
        <dbReference type="ARBA" id="ARBA00011009"/>
    </source>
</evidence>
<dbReference type="PRINTS" id="PR00077">
    <property type="entry name" value="GPDHDRGNASE"/>
</dbReference>
<dbReference type="InterPro" id="IPR017751">
    <property type="entry name" value="G3P_DH_NAD-dep_euk"/>
</dbReference>
<evidence type="ECO:0000256" key="4">
    <source>
        <dbReference type="ARBA" id="ARBA00048683"/>
    </source>
</evidence>